<protein>
    <submittedName>
        <fullName evidence="1">Uncharacterized protein</fullName>
    </submittedName>
</protein>
<gene>
    <name evidence="1" type="primary">P0665A11.13</name>
</gene>
<evidence type="ECO:0000313" key="1">
    <source>
        <dbReference type="EMBL" id="BAD52719.1"/>
    </source>
</evidence>
<dbReference type="Proteomes" id="UP000817658">
    <property type="component" value="Chromosome 1"/>
</dbReference>
<name>Q5ZD11_ORYSJ</name>
<dbReference type="EMBL" id="AP003106">
    <property type="protein sequence ID" value="BAD52719.1"/>
    <property type="molecule type" value="Genomic_DNA"/>
</dbReference>
<accession>Q5ZD11</accession>
<sequence length="51" mass="5641">MAEQGDRHVVLKIECGGGHRQALLTMRLVPIAKGVLGFRGEEYTRRHNPAA</sequence>
<reference evidence="1" key="1">
    <citation type="journal article" date="2002" name="Nature">
        <title>The genome sequence and structure of rice chromosome 1.</title>
        <authorList>
            <person name="Sasaki T."/>
            <person name="Matsumoto T."/>
            <person name="Yamamoto K."/>
            <person name="Sakata K."/>
            <person name="Baba T."/>
            <person name="Katayose Y."/>
            <person name="Wu J."/>
            <person name="Niimura Y."/>
            <person name="Cheng Z."/>
            <person name="Nagamura Y."/>
            <person name="Antonio B.A."/>
            <person name="Kanamori H."/>
            <person name="Hosokawa S."/>
            <person name="Masukawa M."/>
            <person name="Arikawa K."/>
            <person name="Chiden Y."/>
            <person name="Hayashi M."/>
            <person name="Okamoto M."/>
            <person name="Ando T."/>
            <person name="Aoki H."/>
            <person name="Arita K."/>
            <person name="Hamada M."/>
            <person name="Harada C."/>
            <person name="Hijishita S."/>
            <person name="Honda M."/>
            <person name="Ichikawa Y."/>
            <person name="Idonuma A."/>
            <person name="Iijima M."/>
            <person name="Ikeda M."/>
            <person name="Ikeno M."/>
            <person name="Itoh S."/>
            <person name="Itoh T."/>
            <person name="Itoh Y."/>
            <person name="Itoh Y."/>
            <person name="Iwabuchi A."/>
            <person name="Kamiya K."/>
            <person name="Karasawa W."/>
            <person name="Katagiri S."/>
            <person name="Kikuta A."/>
            <person name="Kobayashi N."/>
            <person name="Kono I."/>
            <person name="Machita K."/>
            <person name="Maehara T."/>
            <person name="Mizuno H."/>
            <person name="Mizubayashi T."/>
            <person name="Mukai Y."/>
            <person name="Nagasaki H."/>
            <person name="Nakashima M."/>
            <person name="Nakama Y."/>
            <person name="Nakamichi Y."/>
            <person name="Nakamura M."/>
            <person name="Namiki N."/>
            <person name="Negishi M."/>
            <person name="Ohta I."/>
            <person name="Ono N."/>
            <person name="Saji S."/>
            <person name="Sakai K."/>
            <person name="Shibata M."/>
            <person name="Shimokawa T."/>
            <person name="Shomura A."/>
            <person name="Song J."/>
            <person name="Takazaki Y."/>
            <person name="Terasawa K."/>
            <person name="Tsuji K."/>
            <person name="Waki K."/>
            <person name="Yamagata H."/>
            <person name="Yamane H."/>
            <person name="Yoshiki S."/>
            <person name="Yoshihara R."/>
            <person name="Yukawa K."/>
            <person name="Zhong H."/>
            <person name="Iwama H."/>
            <person name="Endo T."/>
            <person name="Ito H."/>
            <person name="Hahn J.H."/>
            <person name="Kim H.I."/>
            <person name="Eun M.Y."/>
            <person name="Yano M."/>
            <person name="Jiang J."/>
            <person name="Gojobori T."/>
        </authorList>
    </citation>
    <scope>NUCLEOTIDE SEQUENCE [LARGE SCALE GENOMIC DNA]</scope>
</reference>
<dbReference type="AlphaFoldDB" id="Q5ZD11"/>
<proteinExistence type="predicted"/>
<organism evidence="1">
    <name type="scientific">Oryza sativa subsp. japonica</name>
    <name type="common">Rice</name>
    <dbReference type="NCBI Taxonomy" id="39947"/>
    <lineage>
        <taxon>Eukaryota</taxon>
        <taxon>Viridiplantae</taxon>
        <taxon>Streptophyta</taxon>
        <taxon>Embryophyta</taxon>
        <taxon>Tracheophyta</taxon>
        <taxon>Spermatophyta</taxon>
        <taxon>Magnoliopsida</taxon>
        <taxon>Liliopsida</taxon>
        <taxon>Poales</taxon>
        <taxon>Poaceae</taxon>
        <taxon>BOP clade</taxon>
        <taxon>Oryzoideae</taxon>
        <taxon>Oryzeae</taxon>
        <taxon>Oryzinae</taxon>
        <taxon>Oryza</taxon>
        <taxon>Oryza sativa</taxon>
    </lineage>
</organism>